<dbReference type="Pfam" id="PF13302">
    <property type="entry name" value="Acetyltransf_3"/>
    <property type="match status" value="1"/>
</dbReference>
<reference evidence="5" key="1">
    <citation type="submission" date="2020-05" db="EMBL/GenBank/DDBJ databases">
        <authorList>
            <person name="Zhu T."/>
            <person name="Keshari N."/>
            <person name="Lu X."/>
        </authorList>
    </citation>
    <scope>NUCLEOTIDE SEQUENCE</scope>
    <source>
        <strain evidence="5">NK1-12</strain>
    </source>
</reference>
<sequence length="211" mass="23688">MSQHRQLGTNRLLLRLISHADAPSIQTAASIREVADAMISIPHPYPEGEAEQYVSEQIAKFEAGHSVAFVIERKAEKAFCGMIEIRGIELEHSQAELSFWLAVEMWGQGYMSEALKPVLRFAFETLNLNRLYAYHMVRNPASGKVLQKNGFTQEGLLRQRVRKWGVFEDAKLWAILRQDWRNQTASCFAADGVTDAAIASTYLAVCGSTKV</sequence>
<dbReference type="InterPro" id="IPR051531">
    <property type="entry name" value="N-acetyltransferase"/>
</dbReference>
<gene>
    <name evidence="5" type="ORF">HJG54_25150</name>
</gene>
<protein>
    <submittedName>
        <fullName evidence="5">GNAT family N-acetyltransferase</fullName>
    </submittedName>
</protein>
<dbReference type="InterPro" id="IPR000182">
    <property type="entry name" value="GNAT_dom"/>
</dbReference>
<proteinExistence type="inferred from homology"/>
<evidence type="ECO:0000313" key="5">
    <source>
        <dbReference type="EMBL" id="WNZ25798.1"/>
    </source>
</evidence>
<organism evidence="5">
    <name type="scientific">Leptolyngbya sp. NK1-12</name>
    <dbReference type="NCBI Taxonomy" id="2547451"/>
    <lineage>
        <taxon>Bacteria</taxon>
        <taxon>Bacillati</taxon>
        <taxon>Cyanobacteriota</taxon>
        <taxon>Cyanophyceae</taxon>
        <taxon>Leptolyngbyales</taxon>
        <taxon>Leptolyngbyaceae</taxon>
        <taxon>Leptolyngbya group</taxon>
        <taxon>Leptolyngbya</taxon>
    </lineage>
</organism>
<dbReference type="PROSITE" id="PS51186">
    <property type="entry name" value="GNAT"/>
    <property type="match status" value="1"/>
</dbReference>
<keyword evidence="1" id="KW-0808">Transferase</keyword>
<dbReference type="PANTHER" id="PTHR43792">
    <property type="entry name" value="GNAT FAMILY, PUTATIVE (AFU_ORTHOLOGUE AFUA_3G00765)-RELATED-RELATED"/>
    <property type="match status" value="1"/>
</dbReference>
<evidence type="ECO:0000256" key="1">
    <source>
        <dbReference type="ARBA" id="ARBA00022679"/>
    </source>
</evidence>
<dbReference type="EMBL" id="CP053586">
    <property type="protein sequence ID" value="WNZ25798.1"/>
    <property type="molecule type" value="Genomic_DNA"/>
</dbReference>
<dbReference type="RefSeq" id="WP_316431965.1">
    <property type="nucleotide sequence ID" value="NZ_CP053586.1"/>
</dbReference>
<dbReference type="AlphaFoldDB" id="A0AA96WI80"/>
<dbReference type="InterPro" id="IPR016181">
    <property type="entry name" value="Acyl_CoA_acyltransferase"/>
</dbReference>
<dbReference type="PANTHER" id="PTHR43792:SF8">
    <property type="entry name" value="[RIBOSOMAL PROTEIN US5]-ALANINE N-ACETYLTRANSFERASE"/>
    <property type="match status" value="1"/>
</dbReference>
<keyword evidence="2" id="KW-0012">Acyltransferase</keyword>
<name>A0AA96WI80_9CYAN</name>
<feature type="domain" description="N-acetyltransferase" evidence="4">
    <location>
        <begin position="23"/>
        <end position="178"/>
    </location>
</feature>
<dbReference type="Gene3D" id="3.40.630.30">
    <property type="match status" value="1"/>
</dbReference>
<accession>A0AA96WI80</accession>
<evidence type="ECO:0000256" key="2">
    <source>
        <dbReference type="ARBA" id="ARBA00023315"/>
    </source>
</evidence>
<dbReference type="GO" id="GO:0016747">
    <property type="term" value="F:acyltransferase activity, transferring groups other than amino-acyl groups"/>
    <property type="evidence" value="ECO:0007669"/>
    <property type="project" value="InterPro"/>
</dbReference>
<dbReference type="SUPFAM" id="SSF55729">
    <property type="entry name" value="Acyl-CoA N-acyltransferases (Nat)"/>
    <property type="match status" value="1"/>
</dbReference>
<comment type="similarity">
    <text evidence="3">Belongs to the acetyltransferase family. RimJ subfamily.</text>
</comment>
<evidence type="ECO:0000256" key="3">
    <source>
        <dbReference type="ARBA" id="ARBA00038502"/>
    </source>
</evidence>
<evidence type="ECO:0000259" key="4">
    <source>
        <dbReference type="PROSITE" id="PS51186"/>
    </source>
</evidence>